<reference evidence="2" key="1">
    <citation type="submission" date="2016-11" db="UniProtKB">
        <authorList>
            <consortium name="WormBaseParasite"/>
        </authorList>
    </citation>
    <scope>IDENTIFICATION</scope>
    <source>
        <strain evidence="2">KR3021</strain>
    </source>
</reference>
<organism evidence="1 2">
    <name type="scientific">Rhabditophanes sp. KR3021</name>
    <dbReference type="NCBI Taxonomy" id="114890"/>
    <lineage>
        <taxon>Eukaryota</taxon>
        <taxon>Metazoa</taxon>
        <taxon>Ecdysozoa</taxon>
        <taxon>Nematoda</taxon>
        <taxon>Chromadorea</taxon>
        <taxon>Rhabditida</taxon>
        <taxon>Tylenchina</taxon>
        <taxon>Panagrolaimomorpha</taxon>
        <taxon>Strongyloidoidea</taxon>
        <taxon>Alloionematidae</taxon>
        <taxon>Rhabditophanes</taxon>
    </lineage>
</organism>
<evidence type="ECO:0000313" key="1">
    <source>
        <dbReference type="Proteomes" id="UP000095286"/>
    </source>
</evidence>
<accession>A0AC35U6A6</accession>
<proteinExistence type="predicted"/>
<name>A0AC35U6A6_9BILA</name>
<protein>
    <submittedName>
        <fullName evidence="2">LIM zinc-binding domain-containing protein</fullName>
    </submittedName>
</protein>
<dbReference type="Proteomes" id="UP000095286">
    <property type="component" value="Unplaced"/>
</dbReference>
<dbReference type="WBParaSite" id="RSKR_0000820200.1">
    <property type="protein sequence ID" value="RSKR_0000820200.1"/>
    <property type="gene ID" value="RSKR_0000820200"/>
</dbReference>
<sequence>MVKESCHRCTKPVYPTDKVGPLKDSTFFHNGCFKCYMCGTRLALKTYFNNRNNIEDKEIYCSNHVPNANPHDLPVLTNRNKNDFNIKSNNNSRPYKNLPKSDAGLADLRIAHAIKATQVAKPYPKIIHEGARYVVDYDTQTRLELMHREIEDKLYKEFNEQRQREFDEFEQETKEEWEQALDDFAKSYQKGPVNQKKEELIRCLTIKRDKKLETLNLKRRERERMKTAELVDRQALEMLELFRQARTDNNNYEQDNDSNSVYSYPPTPPPPNPPICSKRQIYTETTIFEQIDEIAISVAQSDVSSFTELIRALTMGAKYDMDKARAIYRWITIKNLNVMVFDNNVESDTPMGLLRGIKFGTESYHVLFKRLCAYAGLHCVVIRGYSKSAGYQPGFKFDDLRFRNTWNAVYLDGSWRFVQCNWGARHLVNAKDSSNTNSSGNIVLPKDSNLRYEYDDHYFMTDAEEFIYEFFPLDTNWQLLSKPISLAQFENLPFVRSLFFKYGLKFVNSNISAVINSDDSGAATITLAMANSEADSLIFHYNLRFYDNDTSEINGYNMKRFVMQSSLGDTIIFRVHCPSTRPMLLDVFANQVLPEHYLTGQPIKFKSVCKFKIQCENLNVIMVPLPECASGEWGPAKAYRLFELIPLTHEEPIITCGQHLEIRFKMLQPLAEFVCALHQNKIDDRRLQRCCSAQIYGDEVCIKVEFPDEGQFGLDIYTRDSKRPNMNGKQLLTHCCKYLINARVR</sequence>
<evidence type="ECO:0000313" key="2">
    <source>
        <dbReference type="WBParaSite" id="RSKR_0000820200.1"/>
    </source>
</evidence>